<evidence type="ECO:0000313" key="3">
    <source>
        <dbReference type="EMBL" id="OTF82639.1"/>
    </source>
</evidence>
<keyword evidence="4" id="KW-1185">Reference proteome</keyword>
<evidence type="ECO:0000256" key="2">
    <source>
        <dbReference type="SAM" id="Phobius"/>
    </source>
</evidence>
<keyword evidence="2" id="KW-1133">Transmembrane helix</keyword>
<feature type="compositionally biased region" description="Low complexity" evidence="1">
    <location>
        <begin position="1"/>
        <end position="12"/>
    </location>
</feature>
<evidence type="ECO:0000256" key="1">
    <source>
        <dbReference type="SAM" id="MobiDB-lite"/>
    </source>
</evidence>
<reference evidence="3 4" key="1">
    <citation type="submission" date="2017-03" db="EMBL/GenBank/DDBJ databases">
        <title>Genome Survey of Euroglyphus maynei.</title>
        <authorList>
            <person name="Arlian L.G."/>
            <person name="Morgan M.S."/>
            <person name="Rider S.D."/>
        </authorList>
    </citation>
    <scope>NUCLEOTIDE SEQUENCE [LARGE SCALE GENOMIC DNA]</scope>
    <source>
        <strain evidence="3">Arlian Lab</strain>
        <tissue evidence="3">Whole body</tissue>
    </source>
</reference>
<proteinExistence type="predicted"/>
<evidence type="ECO:0000313" key="4">
    <source>
        <dbReference type="Proteomes" id="UP000194236"/>
    </source>
</evidence>
<dbReference type="OrthoDB" id="284854at2759"/>
<name>A0A1Y3BNS7_EURMA</name>
<gene>
    <name evidence="3" type="ORF">BLA29_013613</name>
</gene>
<feature type="non-terminal residue" evidence="3">
    <location>
        <position position="1"/>
    </location>
</feature>
<protein>
    <submittedName>
        <fullName evidence="3">Uncharacterized protein</fullName>
    </submittedName>
</protein>
<feature type="transmembrane region" description="Helical" evidence="2">
    <location>
        <begin position="88"/>
        <end position="108"/>
    </location>
</feature>
<sequence>QQQQQQQHQQQHSNPSGSGYFKRKPSLQPNVSRQLSKPLMSREEASILSHQQREQRRIEQEYRQRLSQNPFLYLWSPSLINWLNRQKLVILVFIINISIAYLFIRMIVS</sequence>
<dbReference type="AlphaFoldDB" id="A0A1Y3BNS7"/>
<feature type="region of interest" description="Disordered" evidence="1">
    <location>
        <begin position="1"/>
        <end position="39"/>
    </location>
</feature>
<keyword evidence="2" id="KW-0812">Transmembrane</keyword>
<organism evidence="3 4">
    <name type="scientific">Euroglyphus maynei</name>
    <name type="common">Mayne's house dust mite</name>
    <dbReference type="NCBI Taxonomy" id="6958"/>
    <lineage>
        <taxon>Eukaryota</taxon>
        <taxon>Metazoa</taxon>
        <taxon>Ecdysozoa</taxon>
        <taxon>Arthropoda</taxon>
        <taxon>Chelicerata</taxon>
        <taxon>Arachnida</taxon>
        <taxon>Acari</taxon>
        <taxon>Acariformes</taxon>
        <taxon>Sarcoptiformes</taxon>
        <taxon>Astigmata</taxon>
        <taxon>Psoroptidia</taxon>
        <taxon>Analgoidea</taxon>
        <taxon>Pyroglyphidae</taxon>
        <taxon>Pyroglyphinae</taxon>
        <taxon>Euroglyphus</taxon>
    </lineage>
</organism>
<keyword evidence="2" id="KW-0472">Membrane</keyword>
<comment type="caution">
    <text evidence="3">The sequence shown here is derived from an EMBL/GenBank/DDBJ whole genome shotgun (WGS) entry which is preliminary data.</text>
</comment>
<accession>A0A1Y3BNS7</accession>
<dbReference type="Proteomes" id="UP000194236">
    <property type="component" value="Unassembled WGS sequence"/>
</dbReference>
<dbReference type="EMBL" id="MUJZ01007472">
    <property type="protein sequence ID" value="OTF82639.1"/>
    <property type="molecule type" value="Genomic_DNA"/>
</dbReference>